<dbReference type="Pfam" id="PF20102">
    <property type="entry name" value="DUF6492"/>
    <property type="match status" value="1"/>
</dbReference>
<accession>A0ABT1CYX9</accession>
<keyword evidence="2" id="KW-1185">Reference proteome</keyword>
<name>A0ABT1CYX9_9HYPH</name>
<reference evidence="1 2" key="1">
    <citation type="submission" date="2020-01" db="EMBL/GenBank/DDBJ databases">
        <title>Genomes of bacteria type strains.</title>
        <authorList>
            <person name="Chen J."/>
            <person name="Zhu S."/>
            <person name="Yang J."/>
        </authorList>
    </citation>
    <scope>NUCLEOTIDE SEQUENCE [LARGE SCALE GENOMIC DNA]</scope>
    <source>
        <strain evidence="1 2">DSM 16655</strain>
    </source>
</reference>
<dbReference type="Proteomes" id="UP001320715">
    <property type="component" value="Unassembled WGS sequence"/>
</dbReference>
<protein>
    <submittedName>
        <fullName evidence="1">Uncharacterized protein</fullName>
    </submittedName>
</protein>
<organism evidence="1 2">
    <name type="scientific">Hoeflea alexandrii</name>
    <dbReference type="NCBI Taxonomy" id="288436"/>
    <lineage>
        <taxon>Bacteria</taxon>
        <taxon>Pseudomonadati</taxon>
        <taxon>Pseudomonadota</taxon>
        <taxon>Alphaproteobacteria</taxon>
        <taxon>Hyphomicrobiales</taxon>
        <taxon>Rhizobiaceae</taxon>
        <taxon>Hoeflea</taxon>
    </lineage>
</organism>
<sequence>MKTAVMTASWSADLERCTLMCESLDRFLSGDWHHYLLVEPRDEAAFKPLEGPRRTVVSEADLFPGWLRSFPDPASLGRRRVWLSPFSMPLRGWHAQQIRRLALARHVEADMLLSVDSDVVMVRPYDPEEMWADGRMRLFRVDAGVSETMTEHHDWLAHAGTLLGLPETIAPAPDYINTFIGWRVDTARALLDHIERTTGRNWVRALISSRAISECTIYGRFADEVRGGEGHIPSDRPLCHMLWFRETYPETLEGLEMFMRELGDDQVAVGVQSFVHHPMAEIRKLAFSVTP</sequence>
<proteinExistence type="predicted"/>
<evidence type="ECO:0000313" key="2">
    <source>
        <dbReference type="Proteomes" id="UP001320715"/>
    </source>
</evidence>
<gene>
    <name evidence="1" type="ORF">GTW23_21470</name>
</gene>
<dbReference type="RefSeq" id="WP_252917434.1">
    <property type="nucleotide sequence ID" value="NZ_CP159480.1"/>
</dbReference>
<comment type="caution">
    <text evidence="1">The sequence shown here is derived from an EMBL/GenBank/DDBJ whole genome shotgun (WGS) entry which is preliminary data.</text>
</comment>
<dbReference type="EMBL" id="JAAAML010000004">
    <property type="protein sequence ID" value="MCO6410761.1"/>
    <property type="molecule type" value="Genomic_DNA"/>
</dbReference>
<evidence type="ECO:0000313" key="1">
    <source>
        <dbReference type="EMBL" id="MCO6410761.1"/>
    </source>
</evidence>
<dbReference type="InterPro" id="IPR045499">
    <property type="entry name" value="DUF6492"/>
</dbReference>